<dbReference type="PANTHER" id="PTHR43738:SF1">
    <property type="entry name" value="HEMIN TRANSPORT SYSTEM PERMEASE PROTEIN HRTB-RELATED"/>
    <property type="match status" value="1"/>
</dbReference>
<feature type="transmembrane region" description="Helical" evidence="7">
    <location>
        <begin position="303"/>
        <end position="328"/>
    </location>
</feature>
<protein>
    <submittedName>
        <fullName evidence="9">ABC transporter permease</fullName>
    </submittedName>
</protein>
<dbReference type="RefSeq" id="WP_083666737.1">
    <property type="nucleotide sequence ID" value="NZ_CP009247.1"/>
</dbReference>
<evidence type="ECO:0000256" key="4">
    <source>
        <dbReference type="ARBA" id="ARBA00022692"/>
    </source>
</evidence>
<gene>
    <name evidence="9" type="ORF">CFRA_00565</name>
</gene>
<accession>A0A1L7CQD5</accession>
<evidence type="ECO:0000256" key="7">
    <source>
        <dbReference type="SAM" id="Phobius"/>
    </source>
</evidence>
<comment type="subcellular location">
    <subcellularLocation>
        <location evidence="1">Cell membrane</location>
        <topology evidence="1">Multi-pass membrane protein</topology>
    </subcellularLocation>
</comment>
<evidence type="ECO:0000256" key="1">
    <source>
        <dbReference type="ARBA" id="ARBA00004651"/>
    </source>
</evidence>
<dbReference type="Pfam" id="PF02687">
    <property type="entry name" value="FtsX"/>
    <property type="match status" value="1"/>
</dbReference>
<dbReference type="STRING" id="1437875.CFRA_00565"/>
<evidence type="ECO:0000313" key="9">
    <source>
        <dbReference type="EMBL" id="APT88031.1"/>
    </source>
</evidence>
<dbReference type="AlphaFoldDB" id="A0A1L7CQD5"/>
<organism evidence="9 10">
    <name type="scientific">Corynebacterium frankenforstense DSM 45800</name>
    <dbReference type="NCBI Taxonomy" id="1437875"/>
    <lineage>
        <taxon>Bacteria</taxon>
        <taxon>Bacillati</taxon>
        <taxon>Actinomycetota</taxon>
        <taxon>Actinomycetes</taxon>
        <taxon>Mycobacteriales</taxon>
        <taxon>Corynebacteriaceae</taxon>
        <taxon>Corynebacterium</taxon>
    </lineage>
</organism>
<evidence type="ECO:0000256" key="2">
    <source>
        <dbReference type="ARBA" id="ARBA00022448"/>
    </source>
</evidence>
<proteinExistence type="predicted"/>
<feature type="domain" description="ABC3 transporter permease C-terminal" evidence="8">
    <location>
        <begin position="229"/>
        <end position="337"/>
    </location>
</feature>
<dbReference type="EMBL" id="CP009247">
    <property type="protein sequence ID" value="APT88031.1"/>
    <property type="molecule type" value="Genomic_DNA"/>
</dbReference>
<keyword evidence="6 7" id="KW-0472">Membrane</keyword>
<dbReference type="KEGG" id="cfk:CFRA_00565"/>
<dbReference type="PANTHER" id="PTHR43738">
    <property type="entry name" value="ABC TRANSPORTER, MEMBRANE PROTEIN"/>
    <property type="match status" value="1"/>
</dbReference>
<evidence type="ECO:0000259" key="8">
    <source>
        <dbReference type="Pfam" id="PF02687"/>
    </source>
</evidence>
<feature type="transmembrane region" description="Helical" evidence="7">
    <location>
        <begin position="15"/>
        <end position="35"/>
    </location>
</feature>
<keyword evidence="4 7" id="KW-0812">Transmembrane</keyword>
<feature type="transmembrane region" description="Helical" evidence="7">
    <location>
        <begin position="229"/>
        <end position="248"/>
    </location>
</feature>
<keyword evidence="3" id="KW-1003">Cell membrane</keyword>
<evidence type="ECO:0000313" key="10">
    <source>
        <dbReference type="Proteomes" id="UP000185434"/>
    </source>
</evidence>
<keyword evidence="2" id="KW-0813">Transport</keyword>
<keyword evidence="10" id="KW-1185">Reference proteome</keyword>
<evidence type="ECO:0000256" key="6">
    <source>
        <dbReference type="ARBA" id="ARBA00023136"/>
    </source>
</evidence>
<dbReference type="OrthoDB" id="5242186at2"/>
<sequence length="343" mass="35353">MFLALRDIAHARGRFALIGTVIALVTLLLVMLTGLTGGLSQRNTSALDALEPERVVFAGAPAGEEPKIDFAESHIEESTERAWREVTDATPLGAGQTRADMSGQATAVAVFGLPAGTEVPGGTVPESGALIPDELGSGELVLGGQDVAVSDTVPTEYYSHLPVVWTDMTTWREVTHSDEPTVLLADAPSDDVADKVTHQTGSTAVTLRDSYDGLAAYRSERGSLVTMQALLYGISALVIVAFLSVWTIQRTRDIAVLRALGASRGYVLRDALAQAGAVVLAGAVGGGLVGWGLGALAAGAVPFALTLATVAGPVVGVVVLGLIGAVVATRRVARVDPQLALNA</sequence>
<dbReference type="InterPro" id="IPR051125">
    <property type="entry name" value="ABC-4/HrtB_transporter"/>
</dbReference>
<evidence type="ECO:0000256" key="5">
    <source>
        <dbReference type="ARBA" id="ARBA00022989"/>
    </source>
</evidence>
<dbReference type="InterPro" id="IPR003838">
    <property type="entry name" value="ABC3_permease_C"/>
</dbReference>
<name>A0A1L7CQD5_9CORY</name>
<dbReference type="GO" id="GO:0005886">
    <property type="term" value="C:plasma membrane"/>
    <property type="evidence" value="ECO:0007669"/>
    <property type="project" value="UniProtKB-SubCell"/>
</dbReference>
<feature type="transmembrane region" description="Helical" evidence="7">
    <location>
        <begin position="272"/>
        <end position="297"/>
    </location>
</feature>
<keyword evidence="5 7" id="KW-1133">Transmembrane helix</keyword>
<dbReference type="Proteomes" id="UP000185434">
    <property type="component" value="Chromosome"/>
</dbReference>
<reference evidence="9 10" key="1">
    <citation type="submission" date="2014-08" db="EMBL/GenBank/DDBJ databases">
        <title>Complete genome sequence of Corynebacterium frankenforstense ST18(T) (=DSM 45800(T)), isolated from raw cow milk.</title>
        <authorList>
            <person name="Ruckert C."/>
            <person name="Albersmeier A."/>
            <person name="Winkler A."/>
            <person name="Lipski A."/>
            <person name="Kalinowski J."/>
        </authorList>
    </citation>
    <scope>NUCLEOTIDE SEQUENCE [LARGE SCALE GENOMIC DNA]</scope>
    <source>
        <strain evidence="9 10">ST18</strain>
    </source>
</reference>
<evidence type="ECO:0000256" key="3">
    <source>
        <dbReference type="ARBA" id="ARBA00022475"/>
    </source>
</evidence>